<evidence type="ECO:0000256" key="1">
    <source>
        <dbReference type="SAM" id="Phobius"/>
    </source>
</evidence>
<feature type="transmembrane region" description="Helical" evidence="1">
    <location>
        <begin position="279"/>
        <end position="301"/>
    </location>
</feature>
<reference evidence="2 3" key="1">
    <citation type="submission" date="2019-05" db="EMBL/GenBank/DDBJ databases">
        <title>Georgenia *** sp. nov., and Georgenia *** sp. nov., isolated from the intestinal contents of plateau pika (Ochotona curzoniae) in the Qinghai-Tibet plateau of China.</title>
        <authorList>
            <person name="Tian Z."/>
        </authorList>
    </citation>
    <scope>NUCLEOTIDE SEQUENCE [LARGE SCALE GENOMIC DNA]</scope>
    <source>
        <strain evidence="2 3">Z294</strain>
    </source>
</reference>
<feature type="transmembrane region" description="Helical" evidence="1">
    <location>
        <begin position="171"/>
        <end position="188"/>
    </location>
</feature>
<feature type="transmembrane region" description="Helical" evidence="1">
    <location>
        <begin position="339"/>
        <end position="357"/>
    </location>
</feature>
<dbReference type="Proteomes" id="UP000313948">
    <property type="component" value="Chromosome"/>
</dbReference>
<gene>
    <name evidence="2" type="ORF">FE251_02505</name>
</gene>
<evidence type="ECO:0000313" key="3">
    <source>
        <dbReference type="Proteomes" id="UP000313948"/>
    </source>
</evidence>
<feature type="transmembrane region" description="Helical" evidence="1">
    <location>
        <begin position="232"/>
        <end position="253"/>
    </location>
</feature>
<dbReference type="InterPro" id="IPR010640">
    <property type="entry name" value="Low_temperature_requirement_A"/>
</dbReference>
<feature type="transmembrane region" description="Helical" evidence="1">
    <location>
        <begin position="53"/>
        <end position="73"/>
    </location>
</feature>
<dbReference type="Pfam" id="PF06772">
    <property type="entry name" value="LtrA"/>
    <property type="match status" value="1"/>
</dbReference>
<protein>
    <submittedName>
        <fullName evidence="2">Low temperature requirement protein A</fullName>
    </submittedName>
</protein>
<feature type="transmembrane region" description="Helical" evidence="1">
    <location>
        <begin position="85"/>
        <end position="104"/>
    </location>
</feature>
<keyword evidence="1" id="KW-0472">Membrane</keyword>
<name>A0ABX5VKK5_9MICO</name>
<organism evidence="2 3">
    <name type="scientific">Georgenia wutianyii</name>
    <dbReference type="NCBI Taxonomy" id="2585135"/>
    <lineage>
        <taxon>Bacteria</taxon>
        <taxon>Bacillati</taxon>
        <taxon>Actinomycetota</taxon>
        <taxon>Actinomycetes</taxon>
        <taxon>Micrococcales</taxon>
        <taxon>Bogoriellaceae</taxon>
        <taxon>Georgenia</taxon>
    </lineage>
</organism>
<feature type="transmembrane region" description="Helical" evidence="1">
    <location>
        <begin position="147"/>
        <end position="165"/>
    </location>
</feature>
<accession>A0ABX5VKK5</accession>
<dbReference type="RefSeq" id="WP_139947703.1">
    <property type="nucleotide sequence ID" value="NZ_CP040899.1"/>
</dbReference>
<dbReference type="PANTHER" id="PTHR36840">
    <property type="entry name" value="BLL5714 PROTEIN"/>
    <property type="match status" value="1"/>
</dbReference>
<feature type="transmembrane region" description="Helical" evidence="1">
    <location>
        <begin position="116"/>
        <end position="135"/>
    </location>
</feature>
<dbReference type="PANTHER" id="PTHR36840:SF1">
    <property type="entry name" value="BLL5714 PROTEIN"/>
    <property type="match status" value="1"/>
</dbReference>
<feature type="transmembrane region" description="Helical" evidence="1">
    <location>
        <begin position="208"/>
        <end position="226"/>
    </location>
</feature>
<sequence>MSTDREPTQRLIRPPELRTGEDRSASRLELFLDLAYVLVVAELAKAFAADLTWHGAAVFTSMFAVTWWSWVTITLYANRFDTDDVLYRLAKLAGAFGVAVMAAAASDPTGAQSTAFTVGCLITRLLLLALYIRAWRHVREARTTIEIYLIGTTAGAMLWAVSLIVPAPATYALWALAVALEATAPLIATRKGDNAPLHIEHLPERFALFVILVLGESVASVVTGMHDTDWNPTSVLVAAVGFLIASALWWNYFDLGAVAGKEQLTSEQRPQHTAKPDRYVYGHLPLTLGLAAVGVGIEQYIVHPVGELTTGGRWALCAGAALFLTGTAVIISGNNGWRATWPWPLAAIPAILAVGYLDQLLPAVSVSAIGIALIITILAGLREQRRGQLPADD</sequence>
<dbReference type="EMBL" id="CP040899">
    <property type="protein sequence ID" value="QDB78373.1"/>
    <property type="molecule type" value="Genomic_DNA"/>
</dbReference>
<keyword evidence="1" id="KW-1133">Transmembrane helix</keyword>
<evidence type="ECO:0000313" key="2">
    <source>
        <dbReference type="EMBL" id="QDB78373.1"/>
    </source>
</evidence>
<keyword evidence="1" id="KW-0812">Transmembrane</keyword>
<proteinExistence type="predicted"/>
<keyword evidence="3" id="KW-1185">Reference proteome</keyword>
<feature type="transmembrane region" description="Helical" evidence="1">
    <location>
        <begin position="363"/>
        <end position="381"/>
    </location>
</feature>
<feature type="transmembrane region" description="Helical" evidence="1">
    <location>
        <begin position="313"/>
        <end position="332"/>
    </location>
</feature>